<dbReference type="Proteomes" id="UP000183410">
    <property type="component" value="Unassembled WGS sequence"/>
</dbReference>
<sequence>MTSMKTSMKNKIAIVTGASRSTGIGTAICRALAGSGIDIFFTHWQAFDEMEGNGLEQAWPEQLCGELERLGVRASQMEADFSNSEMPSLIMDEVERTLGSPSILINNAAYCVPTNFRTLNLALLEQHYVVNNRTTMLLSTEFAKRFEHNHPAGTNGRIIFMVSKGPDANNLAYTATKGALIALIEPLAVGLAPLQITVNGFDPGPTDSGWMDDELKAHLLPLFPMGRIGLPEDAAKTIRFLASDDAQWITGQVIKSEGGFLGK</sequence>
<dbReference type="CDD" id="cd05233">
    <property type="entry name" value="SDR_c"/>
    <property type="match status" value="1"/>
</dbReference>
<keyword evidence="2" id="KW-0560">Oxidoreductase</keyword>
<reference evidence="4" key="1">
    <citation type="submission" date="2016-10" db="EMBL/GenBank/DDBJ databases">
        <authorList>
            <person name="Varghese N."/>
            <person name="Submissions S."/>
        </authorList>
    </citation>
    <scope>NUCLEOTIDE SEQUENCE [LARGE SCALE GENOMIC DNA]</scope>
    <source>
        <strain evidence="4">CGMCC 1.10223</strain>
    </source>
</reference>
<dbReference type="GO" id="GO:0016614">
    <property type="term" value="F:oxidoreductase activity, acting on CH-OH group of donors"/>
    <property type="evidence" value="ECO:0007669"/>
    <property type="project" value="UniProtKB-ARBA"/>
</dbReference>
<dbReference type="Gene3D" id="3.40.50.720">
    <property type="entry name" value="NAD(P)-binding Rossmann-like Domain"/>
    <property type="match status" value="1"/>
</dbReference>
<dbReference type="Pfam" id="PF13561">
    <property type="entry name" value="adh_short_C2"/>
    <property type="match status" value="1"/>
</dbReference>
<organism evidence="3 4">
    <name type="scientific">Paenibacillus algorifonticola</name>
    <dbReference type="NCBI Taxonomy" id="684063"/>
    <lineage>
        <taxon>Bacteria</taxon>
        <taxon>Bacillati</taxon>
        <taxon>Bacillota</taxon>
        <taxon>Bacilli</taxon>
        <taxon>Bacillales</taxon>
        <taxon>Paenibacillaceae</taxon>
        <taxon>Paenibacillus</taxon>
    </lineage>
</organism>
<evidence type="ECO:0000256" key="1">
    <source>
        <dbReference type="ARBA" id="ARBA00006484"/>
    </source>
</evidence>
<evidence type="ECO:0000313" key="4">
    <source>
        <dbReference type="Proteomes" id="UP000183410"/>
    </source>
</evidence>
<dbReference type="InterPro" id="IPR002347">
    <property type="entry name" value="SDR_fam"/>
</dbReference>
<evidence type="ECO:0000313" key="3">
    <source>
        <dbReference type="EMBL" id="SFF32432.1"/>
    </source>
</evidence>
<accession>A0A1I2HRX0</accession>
<comment type="similarity">
    <text evidence="1">Belongs to the short-chain dehydrogenases/reductases (SDR) family.</text>
</comment>
<name>A0A1I2HRX0_9BACL</name>
<dbReference type="SUPFAM" id="SSF51735">
    <property type="entry name" value="NAD(P)-binding Rossmann-fold domains"/>
    <property type="match status" value="1"/>
</dbReference>
<dbReference type="EMBL" id="FONN01000026">
    <property type="protein sequence ID" value="SFF32432.1"/>
    <property type="molecule type" value="Genomic_DNA"/>
</dbReference>
<dbReference type="AlphaFoldDB" id="A0A1I2HRX0"/>
<dbReference type="RefSeq" id="WP_414812485.1">
    <property type="nucleotide sequence ID" value="NZ_FONN01000026.1"/>
</dbReference>
<dbReference type="PRINTS" id="PR00081">
    <property type="entry name" value="GDHRDH"/>
</dbReference>
<dbReference type="PANTHER" id="PTHR48107">
    <property type="entry name" value="NADPH-DEPENDENT ALDEHYDE REDUCTASE-LIKE PROTEIN, CHLOROPLASTIC-RELATED"/>
    <property type="match status" value="1"/>
</dbReference>
<dbReference type="NCBIfam" id="NF009389">
    <property type="entry name" value="PRK12748.1"/>
    <property type="match status" value="1"/>
</dbReference>
<proteinExistence type="inferred from homology"/>
<gene>
    <name evidence="3" type="ORF">SAMN04487969_12614</name>
</gene>
<evidence type="ECO:0000256" key="2">
    <source>
        <dbReference type="ARBA" id="ARBA00023002"/>
    </source>
</evidence>
<dbReference type="InterPro" id="IPR036291">
    <property type="entry name" value="NAD(P)-bd_dom_sf"/>
</dbReference>
<keyword evidence="4" id="KW-1185">Reference proteome</keyword>
<protein>
    <submittedName>
        <fullName evidence="3">3-oxoacyl-[acyl-carrier protein] reductase</fullName>
    </submittedName>
</protein>
<dbReference type="PANTHER" id="PTHR48107:SF7">
    <property type="entry name" value="RE15974P"/>
    <property type="match status" value="1"/>
</dbReference>